<keyword evidence="5" id="KW-1185">Reference proteome</keyword>
<gene>
    <name evidence="4" type="primary">RIM1</name>
    <name evidence="4" type="ORF">MPSI1_000995</name>
</gene>
<dbReference type="PIRSF" id="PIRSF002070">
    <property type="entry name" value="SSB"/>
    <property type="match status" value="1"/>
</dbReference>
<feature type="region of interest" description="Disordered" evidence="3">
    <location>
        <begin position="54"/>
        <end position="81"/>
    </location>
</feature>
<organism evidence="4 5">
    <name type="scientific">Malassezia psittaci</name>
    <dbReference type="NCBI Taxonomy" id="1821823"/>
    <lineage>
        <taxon>Eukaryota</taxon>
        <taxon>Fungi</taxon>
        <taxon>Dikarya</taxon>
        <taxon>Basidiomycota</taxon>
        <taxon>Ustilaginomycotina</taxon>
        <taxon>Malasseziomycetes</taxon>
        <taxon>Malasseziales</taxon>
        <taxon>Malasseziaceae</taxon>
        <taxon>Malassezia</taxon>
    </lineage>
</organism>
<reference evidence="4" key="1">
    <citation type="submission" date="2023-02" db="EMBL/GenBank/DDBJ databases">
        <title>Mating type loci evolution in Malassezia.</title>
        <authorList>
            <person name="Coelho M.A."/>
        </authorList>
    </citation>
    <scope>NUCLEOTIDE SEQUENCE</scope>
    <source>
        <strain evidence="4">CBS 14136</strain>
    </source>
</reference>
<dbReference type="CDD" id="cd04496">
    <property type="entry name" value="SSB_OBF"/>
    <property type="match status" value="1"/>
</dbReference>
<dbReference type="AlphaFoldDB" id="A0AAF0FCF1"/>
<dbReference type="GO" id="GO:0003697">
    <property type="term" value="F:single-stranded DNA binding"/>
    <property type="evidence" value="ECO:0007669"/>
    <property type="project" value="InterPro"/>
</dbReference>
<evidence type="ECO:0000256" key="1">
    <source>
        <dbReference type="ARBA" id="ARBA00023125"/>
    </source>
</evidence>
<name>A0AAF0FCF1_9BASI</name>
<dbReference type="EMBL" id="CP118375">
    <property type="protein sequence ID" value="WFD42353.1"/>
    <property type="molecule type" value="Genomic_DNA"/>
</dbReference>
<evidence type="ECO:0000313" key="4">
    <source>
        <dbReference type="EMBL" id="WFD42353.1"/>
    </source>
</evidence>
<evidence type="ECO:0000313" key="5">
    <source>
        <dbReference type="Proteomes" id="UP001214628"/>
    </source>
</evidence>
<proteinExistence type="predicted"/>
<dbReference type="Gene3D" id="2.40.50.140">
    <property type="entry name" value="Nucleic acid-binding proteins"/>
    <property type="match status" value="1"/>
</dbReference>
<sequence length="153" mass="16873">MFRNSLLSATRNVPARSFSSTSAAQLARVNLIGRLIAQPEQRQTRNGKSFARYVIATNDPPGPPNEDGSMYSVRESNAGPATPTSSFHNIFAFGETVVDRLLQLPKGTLMYVEGDFKVGQRQLDDGNSVPEWLIQHKSYNVLVRPKNPEEAAP</sequence>
<dbReference type="SUPFAM" id="SSF50249">
    <property type="entry name" value="Nucleic acid-binding proteins"/>
    <property type="match status" value="1"/>
</dbReference>
<dbReference type="GO" id="GO:0042645">
    <property type="term" value="C:mitochondrial nucleoid"/>
    <property type="evidence" value="ECO:0007669"/>
    <property type="project" value="TreeGrafter"/>
</dbReference>
<dbReference type="PANTHER" id="PTHR10302">
    <property type="entry name" value="SINGLE-STRANDED DNA-BINDING PROTEIN"/>
    <property type="match status" value="1"/>
</dbReference>
<dbReference type="InterPro" id="IPR011344">
    <property type="entry name" value="ssDNA-bd"/>
</dbReference>
<accession>A0AAF0FCF1</accession>
<evidence type="ECO:0000256" key="3">
    <source>
        <dbReference type="SAM" id="MobiDB-lite"/>
    </source>
</evidence>
<comment type="subcellular location">
    <subcellularLocation>
        <location evidence="2">Mitochondrion</location>
    </subcellularLocation>
</comment>
<dbReference type="InterPro" id="IPR012340">
    <property type="entry name" value="NA-bd_OB-fold"/>
</dbReference>
<dbReference type="PANTHER" id="PTHR10302:SF0">
    <property type="entry name" value="SINGLE-STRANDED DNA-BINDING PROTEIN, MITOCHONDRIAL"/>
    <property type="match status" value="1"/>
</dbReference>
<keyword evidence="2" id="KW-0496">Mitochondrion</keyword>
<dbReference type="GO" id="GO:0006264">
    <property type="term" value="P:mitochondrial DNA replication"/>
    <property type="evidence" value="ECO:0007669"/>
    <property type="project" value="TreeGrafter"/>
</dbReference>
<dbReference type="Pfam" id="PF00436">
    <property type="entry name" value="SSB"/>
    <property type="match status" value="1"/>
</dbReference>
<dbReference type="Proteomes" id="UP001214628">
    <property type="component" value="Chromosome 1"/>
</dbReference>
<dbReference type="PROSITE" id="PS50935">
    <property type="entry name" value="SSB"/>
    <property type="match status" value="1"/>
</dbReference>
<evidence type="ECO:0000256" key="2">
    <source>
        <dbReference type="PIRNR" id="PIRNR002070"/>
    </source>
</evidence>
<protein>
    <recommendedName>
        <fullName evidence="2">Single-stranded DNA-binding protein</fullName>
    </recommendedName>
</protein>
<keyword evidence="1 2" id="KW-0238">DNA-binding</keyword>
<dbReference type="InterPro" id="IPR000424">
    <property type="entry name" value="Primosome_PriB/ssb"/>
</dbReference>